<dbReference type="RefSeq" id="XP_068362311.1">
    <property type="nucleotide sequence ID" value="XM_068502369.1"/>
</dbReference>
<dbReference type="InterPro" id="IPR016024">
    <property type="entry name" value="ARM-type_fold"/>
</dbReference>
<dbReference type="GeneID" id="94837073"/>
<gene>
    <name evidence="1" type="ORF">TRFO_22106</name>
</gene>
<dbReference type="AlphaFoldDB" id="A0A1J4KCM4"/>
<dbReference type="VEuPathDB" id="TrichDB:TRFO_22106"/>
<keyword evidence="2" id="KW-1185">Reference proteome</keyword>
<protein>
    <submittedName>
        <fullName evidence="1">Uncharacterized protein</fullName>
    </submittedName>
</protein>
<evidence type="ECO:0000313" key="2">
    <source>
        <dbReference type="Proteomes" id="UP000179807"/>
    </source>
</evidence>
<organism evidence="1 2">
    <name type="scientific">Tritrichomonas foetus</name>
    <dbReference type="NCBI Taxonomy" id="1144522"/>
    <lineage>
        <taxon>Eukaryota</taxon>
        <taxon>Metamonada</taxon>
        <taxon>Parabasalia</taxon>
        <taxon>Tritrichomonadida</taxon>
        <taxon>Tritrichomonadidae</taxon>
        <taxon>Tritrichomonas</taxon>
    </lineage>
</organism>
<dbReference type="EMBL" id="MLAK01000647">
    <property type="protein sequence ID" value="OHT09175.1"/>
    <property type="molecule type" value="Genomic_DNA"/>
</dbReference>
<evidence type="ECO:0000313" key="1">
    <source>
        <dbReference type="EMBL" id="OHT09175.1"/>
    </source>
</evidence>
<comment type="caution">
    <text evidence="1">The sequence shown here is derived from an EMBL/GenBank/DDBJ whole genome shotgun (WGS) entry which is preliminary data.</text>
</comment>
<dbReference type="SUPFAM" id="SSF48371">
    <property type="entry name" value="ARM repeat"/>
    <property type="match status" value="1"/>
</dbReference>
<name>A0A1J4KCM4_9EUKA</name>
<reference evidence="1" key="1">
    <citation type="submission" date="2016-10" db="EMBL/GenBank/DDBJ databases">
        <authorList>
            <person name="Benchimol M."/>
            <person name="Almeida L.G."/>
            <person name="Vasconcelos A.T."/>
            <person name="Perreira-Neves A."/>
            <person name="Rosa I.A."/>
            <person name="Tasca T."/>
            <person name="Bogo M.R."/>
            <person name="de Souza W."/>
        </authorList>
    </citation>
    <scope>NUCLEOTIDE SEQUENCE [LARGE SCALE GENOMIC DNA]</scope>
    <source>
        <strain evidence="1">K</strain>
    </source>
</reference>
<accession>A0A1J4KCM4</accession>
<sequence length="564" mass="64536">MINTYKNSEDNHTIANRQRHFLSISEDKSPSEINVAQNSFVNSFDEIILGDSNVSGDVINQLITFFKQLSEFCSQGASILELPVLKFSKIFNFVSNLNIPEQETNFYIVFVEYIRILSMTCPETDLTRFYSTGFFSAFYQIFKKTKFATTLWKSLDALCHFFDNKLLFCEKLPDIYDIYSDIYSIYFSTFHSSSTYHIIWDYSVGLDDSQQICLIGMSAVEALTNIMIFLPLKMQEIQKRCYDKSPNQVLSLLISFLNGNHFSSPLLKEQLLTTAITLFRKIYNSCNKSYLHNFFTIHLIETFVNIICDYETYKGRYDYDILDILCQISKYGVAAAKTIIKSDFCSYSPKIIHNGKLFYDLLFKYCETLEAIITNLHGPTKFVFAKRQGMDVLKRNSSVIITIVKALLILSNSDLDNLGDLNLDNIITQCDNNVLSQGAENFEVMRCTTMIIASMITSNDPELIMKILNEIPNIKEKLIQTLEEQDPLRTPRLLNAINILIHFLSTKGNKSLQISQELISPELLAALQDLDSTFQDNEEISALVHVILKFSTKGNNNIELATTD</sequence>
<dbReference type="Proteomes" id="UP000179807">
    <property type="component" value="Unassembled WGS sequence"/>
</dbReference>
<proteinExistence type="predicted"/>